<dbReference type="RefSeq" id="WP_064014302.1">
    <property type="nucleotide sequence ID" value="NZ_CP011387.1"/>
</dbReference>
<evidence type="ECO:0000313" key="3">
    <source>
        <dbReference type="Proteomes" id="UP000077363"/>
    </source>
</evidence>
<feature type="transmembrane region" description="Helical" evidence="1">
    <location>
        <begin position="6"/>
        <end position="23"/>
    </location>
</feature>
<sequence length="181" mass="19719">MEPILFYFGSILLIMTCSLALARMKTAWQLIGAIAALNILIWSFGQWLMSFPSARAEVVGIFAYLPNLYLLLLLLISVVLVRACQKYNIDPQLIVNRKSKSPQWLQQANLAAHLKPAELLSTPLLLGLAAFCALPIPGAGMTQGFQPFLSATLAIGLVCGVGIWADVAGKSRQQRRAHPTS</sequence>
<gene>
    <name evidence="2" type="ORF">SU48_05065</name>
</gene>
<feature type="transmembrane region" description="Helical" evidence="1">
    <location>
        <begin position="119"/>
        <end position="136"/>
    </location>
</feature>
<evidence type="ECO:0000313" key="2">
    <source>
        <dbReference type="EMBL" id="ANE43239.1"/>
    </source>
</evidence>
<keyword evidence="1" id="KW-1133">Transmembrane helix</keyword>
<dbReference type="AlphaFoldDB" id="A0A172T890"/>
<feature type="transmembrane region" description="Helical" evidence="1">
    <location>
        <begin position="148"/>
        <end position="167"/>
    </location>
</feature>
<proteinExistence type="predicted"/>
<reference evidence="2 3" key="1">
    <citation type="submission" date="2015-01" db="EMBL/GenBank/DDBJ databases">
        <title>Deinococcus puniceus/DY1/ whole genome sequencing.</title>
        <authorList>
            <person name="Kim M.K."/>
            <person name="Srinivasan S."/>
            <person name="Lee J.-J."/>
        </authorList>
    </citation>
    <scope>NUCLEOTIDE SEQUENCE [LARGE SCALE GENOMIC DNA]</scope>
    <source>
        <strain evidence="2 3">DY1</strain>
    </source>
</reference>
<dbReference type="Proteomes" id="UP000077363">
    <property type="component" value="Chromosome"/>
</dbReference>
<dbReference type="KEGG" id="dpu:SU48_05065"/>
<name>A0A172T890_9DEIO</name>
<organism evidence="2 3">
    <name type="scientific">Deinococcus puniceus</name>
    <dbReference type="NCBI Taxonomy" id="1182568"/>
    <lineage>
        <taxon>Bacteria</taxon>
        <taxon>Thermotogati</taxon>
        <taxon>Deinococcota</taxon>
        <taxon>Deinococci</taxon>
        <taxon>Deinococcales</taxon>
        <taxon>Deinococcaceae</taxon>
        <taxon>Deinococcus</taxon>
    </lineage>
</organism>
<protein>
    <submittedName>
        <fullName evidence="2">Uncharacterized protein</fullName>
    </submittedName>
</protein>
<keyword evidence="1" id="KW-0472">Membrane</keyword>
<accession>A0A172T890</accession>
<dbReference type="PATRIC" id="fig|1182568.3.peg.1052"/>
<keyword evidence="1" id="KW-0812">Transmembrane</keyword>
<keyword evidence="3" id="KW-1185">Reference proteome</keyword>
<dbReference type="EMBL" id="CP011387">
    <property type="protein sequence ID" value="ANE43239.1"/>
    <property type="molecule type" value="Genomic_DNA"/>
</dbReference>
<feature type="transmembrane region" description="Helical" evidence="1">
    <location>
        <begin position="61"/>
        <end position="81"/>
    </location>
</feature>
<evidence type="ECO:0000256" key="1">
    <source>
        <dbReference type="SAM" id="Phobius"/>
    </source>
</evidence>
<feature type="transmembrane region" description="Helical" evidence="1">
    <location>
        <begin position="30"/>
        <end position="49"/>
    </location>
</feature>